<gene>
    <name evidence="3" type="ORF">HJ588_04605</name>
</gene>
<dbReference type="EMBL" id="JABENB010000001">
    <property type="protein sequence ID" value="NNG38557.1"/>
    <property type="molecule type" value="Genomic_DNA"/>
</dbReference>
<keyword evidence="4" id="KW-1185">Reference proteome</keyword>
<dbReference type="InterPro" id="IPR029044">
    <property type="entry name" value="Nucleotide-diphossugar_trans"/>
</dbReference>
<protein>
    <submittedName>
        <fullName evidence="3">Glycosyltransferase</fullName>
    </submittedName>
</protein>
<dbReference type="AlphaFoldDB" id="A0A849AF87"/>
<accession>A0A849AF87</accession>
<evidence type="ECO:0000313" key="3">
    <source>
        <dbReference type="EMBL" id="NNG38557.1"/>
    </source>
</evidence>
<evidence type="ECO:0000259" key="2">
    <source>
        <dbReference type="Pfam" id="PF00535"/>
    </source>
</evidence>
<dbReference type="InterPro" id="IPR050834">
    <property type="entry name" value="Glycosyltransf_2"/>
</dbReference>
<dbReference type="Proteomes" id="UP000557772">
    <property type="component" value="Unassembled WGS sequence"/>
</dbReference>
<dbReference type="Pfam" id="PF00535">
    <property type="entry name" value="Glycos_transf_2"/>
    <property type="match status" value="1"/>
</dbReference>
<organism evidence="3 4">
    <name type="scientific">Flexivirga aerilata</name>
    <dbReference type="NCBI Taxonomy" id="1656889"/>
    <lineage>
        <taxon>Bacteria</taxon>
        <taxon>Bacillati</taxon>
        <taxon>Actinomycetota</taxon>
        <taxon>Actinomycetes</taxon>
        <taxon>Micrococcales</taxon>
        <taxon>Dermacoccaceae</taxon>
        <taxon>Flexivirga</taxon>
    </lineage>
</organism>
<sequence length="466" mass="50303">MFPSTAAVTWPGASWVGALDVSTEDADTSRPHGTIRLTGADGYARARLLVVDDGRPRGFVAADIGPEGTLDVASLDEQVRALPPAAARHTAAPPPRPPFSVVLCTRERAAALDVALRSLLRLDYPDFEIVVVDNAPVTTATADTVEAIGDARIRRIVEPRPGVSAARNLGIAQARHDWIAFVDDDVVVDRHWLSALADATADTDDGRPVGAISGLVPAAELRSRTQAWFDDRVTWSKTFEPRVFDRDRPPHGVPLFPFQVGAYGTGANFAAHRSAMLDIGGFDRALGAGTRCLGGEDIDVFYRLVARGHVLRYEPGAIIWHRHRDTAPELRAQMTGYGRGLTGWLTKLALSPGDLRRGLASLHRNPDRPKLRSGRPLGTREPDARRPRALAVDATAGGAQATTRVATQDLTQNTTYDTAQDTAHDTIRDTAGMERIERRSMAGGPAAYLGERIRLVRSGPRRADAG</sequence>
<dbReference type="Gene3D" id="3.90.550.10">
    <property type="entry name" value="Spore Coat Polysaccharide Biosynthesis Protein SpsA, Chain A"/>
    <property type="match status" value="1"/>
</dbReference>
<name>A0A849AF87_9MICO</name>
<reference evidence="3 4" key="1">
    <citation type="submission" date="2020-05" db="EMBL/GenBank/DDBJ databases">
        <title>Flexivirga sp. ID2601S isolated from air conditioner.</title>
        <authorList>
            <person name="Kim D.H."/>
        </authorList>
    </citation>
    <scope>NUCLEOTIDE SEQUENCE [LARGE SCALE GENOMIC DNA]</scope>
    <source>
        <strain evidence="3 4">ID2601S</strain>
    </source>
</reference>
<evidence type="ECO:0000313" key="4">
    <source>
        <dbReference type="Proteomes" id="UP000557772"/>
    </source>
</evidence>
<comment type="caution">
    <text evidence="3">The sequence shown here is derived from an EMBL/GenBank/DDBJ whole genome shotgun (WGS) entry which is preliminary data.</text>
</comment>
<dbReference type="PANTHER" id="PTHR43685:SF2">
    <property type="entry name" value="GLYCOSYLTRANSFERASE 2-LIKE DOMAIN-CONTAINING PROTEIN"/>
    <property type="match status" value="1"/>
</dbReference>
<feature type="region of interest" description="Disordered" evidence="1">
    <location>
        <begin position="360"/>
        <end position="386"/>
    </location>
</feature>
<dbReference type="SUPFAM" id="SSF53448">
    <property type="entry name" value="Nucleotide-diphospho-sugar transferases"/>
    <property type="match status" value="1"/>
</dbReference>
<evidence type="ECO:0000256" key="1">
    <source>
        <dbReference type="SAM" id="MobiDB-lite"/>
    </source>
</evidence>
<feature type="domain" description="Glycosyltransferase 2-like" evidence="2">
    <location>
        <begin position="100"/>
        <end position="206"/>
    </location>
</feature>
<dbReference type="GO" id="GO:0016740">
    <property type="term" value="F:transferase activity"/>
    <property type="evidence" value="ECO:0007669"/>
    <property type="project" value="UniProtKB-KW"/>
</dbReference>
<keyword evidence="3" id="KW-0808">Transferase</keyword>
<dbReference type="PANTHER" id="PTHR43685">
    <property type="entry name" value="GLYCOSYLTRANSFERASE"/>
    <property type="match status" value="1"/>
</dbReference>
<proteinExistence type="predicted"/>
<dbReference type="InterPro" id="IPR001173">
    <property type="entry name" value="Glyco_trans_2-like"/>
</dbReference>
<dbReference type="RefSeq" id="WP_171152470.1">
    <property type="nucleotide sequence ID" value="NZ_JABENB010000001.1"/>
</dbReference>